<evidence type="ECO:0000313" key="3">
    <source>
        <dbReference type="EMBL" id="OCB85171.1"/>
    </source>
</evidence>
<dbReference type="OrthoDB" id="1930760at2759"/>
<dbReference type="CDD" id="cd03024">
    <property type="entry name" value="DsbA_FrnE"/>
    <property type="match status" value="1"/>
</dbReference>
<proteinExistence type="predicted"/>
<dbReference type="Gene3D" id="3.40.30.10">
    <property type="entry name" value="Glutaredoxin"/>
    <property type="match status" value="2"/>
</dbReference>
<reference evidence="3" key="1">
    <citation type="submission" date="2016-06" db="EMBL/GenBank/DDBJ databases">
        <title>Draft Genome sequence of the fungus Inonotus baumii.</title>
        <authorList>
            <person name="Zhu H."/>
            <person name="Lin W."/>
        </authorList>
    </citation>
    <scope>NUCLEOTIDE SEQUENCE</scope>
    <source>
        <strain evidence="3">821</strain>
    </source>
</reference>
<evidence type="ECO:0000313" key="4">
    <source>
        <dbReference type="Proteomes" id="UP000757232"/>
    </source>
</evidence>
<name>A0A9Q5N4J8_SANBA</name>
<feature type="region of interest" description="Disordered" evidence="1">
    <location>
        <begin position="267"/>
        <end position="290"/>
    </location>
</feature>
<accession>A0A9Q5N4J8</accession>
<keyword evidence="4" id="KW-1185">Reference proteome</keyword>
<dbReference type="Proteomes" id="UP000757232">
    <property type="component" value="Unassembled WGS sequence"/>
</dbReference>
<protein>
    <submittedName>
        <fullName evidence="3">Thioredoxin-like protein</fullName>
    </submittedName>
</protein>
<dbReference type="InterPro" id="IPR001853">
    <property type="entry name" value="DSBA-like_thioredoxin_dom"/>
</dbReference>
<comment type="caution">
    <text evidence="3">The sequence shown here is derived from an EMBL/GenBank/DDBJ whole genome shotgun (WGS) entry which is preliminary data.</text>
</comment>
<dbReference type="Pfam" id="PF01323">
    <property type="entry name" value="DSBA"/>
    <property type="match status" value="1"/>
</dbReference>
<organism evidence="3 4">
    <name type="scientific">Sanghuangporus baumii</name>
    <name type="common">Phellinus baumii</name>
    <dbReference type="NCBI Taxonomy" id="108892"/>
    <lineage>
        <taxon>Eukaryota</taxon>
        <taxon>Fungi</taxon>
        <taxon>Dikarya</taxon>
        <taxon>Basidiomycota</taxon>
        <taxon>Agaricomycotina</taxon>
        <taxon>Agaricomycetes</taxon>
        <taxon>Hymenochaetales</taxon>
        <taxon>Hymenochaetaceae</taxon>
        <taxon>Sanghuangporus</taxon>
    </lineage>
</organism>
<evidence type="ECO:0000256" key="1">
    <source>
        <dbReference type="SAM" id="MobiDB-lite"/>
    </source>
</evidence>
<gene>
    <name evidence="3" type="ORF">A7U60_g7797</name>
</gene>
<dbReference type="GO" id="GO:0016491">
    <property type="term" value="F:oxidoreductase activity"/>
    <property type="evidence" value="ECO:0007669"/>
    <property type="project" value="InterPro"/>
</dbReference>
<dbReference type="SUPFAM" id="SSF52833">
    <property type="entry name" value="Thioredoxin-like"/>
    <property type="match status" value="2"/>
</dbReference>
<feature type="domain" description="DSBA-like thioredoxin" evidence="2">
    <location>
        <begin position="9"/>
        <end position="153"/>
    </location>
</feature>
<dbReference type="EMBL" id="LNZH02000211">
    <property type="protein sequence ID" value="OCB85171.1"/>
    <property type="molecule type" value="Genomic_DNA"/>
</dbReference>
<evidence type="ECO:0000259" key="2">
    <source>
        <dbReference type="Pfam" id="PF01323"/>
    </source>
</evidence>
<dbReference type="PANTHER" id="PTHR13887:SF41">
    <property type="entry name" value="THIOREDOXIN SUPERFAMILY PROTEIN"/>
    <property type="match status" value="1"/>
</dbReference>
<sequence>MASQKTIKIDVVSDFICAWCYIGHLELLRGISLARSRGLPVEFVIQYHPFVVNPSLPQDRPIQKDQYFLRKFGSLEKTHEILEMVCLRAKEEGLNLSFGGCVRQTTRAHRLLQKAYFYGGQRAQCAVLRRLFRAFFEDEQDIGDPRTLAKIASSQAYPFSSPNKAGSNGLPEITVEKLGAEEEFDAHADDDAAAIFDSEEEALAWVEGNELEKEVRTMAADAARKGVAGVPFTVIDGRWAVSGCQKPECYYKIFAKLVSSDSCPHSTESNGIQKMCTGESCPAEPPRDST</sequence>
<dbReference type="InterPro" id="IPR036249">
    <property type="entry name" value="Thioredoxin-like_sf"/>
</dbReference>
<dbReference type="PANTHER" id="PTHR13887">
    <property type="entry name" value="GLUTATHIONE S-TRANSFERASE KAPPA"/>
    <property type="match status" value="1"/>
</dbReference>
<dbReference type="AlphaFoldDB" id="A0A9Q5N4J8"/>